<reference evidence="4" key="1">
    <citation type="submission" date="2017-09" db="EMBL/GenBank/DDBJ databases">
        <title>FDA dAtabase for Regulatory Grade micrObial Sequences (FDA-ARGOS): Supporting development and validation of Infectious Disease Dx tests.</title>
        <authorList>
            <person name="Minogue T."/>
            <person name="Wolcott M."/>
            <person name="Wasieloski L."/>
            <person name="Aguilar W."/>
            <person name="Moore D."/>
            <person name="Tallon L."/>
            <person name="Sadzewicz L."/>
            <person name="Ott S."/>
            <person name="Zhao X."/>
            <person name="Nagaraj S."/>
            <person name="Vavikolanu K."/>
            <person name="Aluvathingal J."/>
            <person name="Nadendla S."/>
            <person name="Sichtig H."/>
        </authorList>
    </citation>
    <scope>NUCLEOTIDE SEQUENCE [LARGE SCALE GENOMIC DNA]</scope>
    <source>
        <strain evidence="4">FDAARGOS_390</strain>
    </source>
</reference>
<dbReference type="AlphaFoldDB" id="A0A2A7SAD9"/>
<dbReference type="PANTHER" id="PTHR22946:SF9">
    <property type="entry name" value="POLYKETIDE TRANSFERASE AF380"/>
    <property type="match status" value="1"/>
</dbReference>
<evidence type="ECO:0000259" key="2">
    <source>
        <dbReference type="Pfam" id="PF12146"/>
    </source>
</evidence>
<name>A0A2A7SAD9_BURGA</name>
<dbReference type="PANTHER" id="PTHR22946">
    <property type="entry name" value="DIENELACTONE HYDROLASE DOMAIN-CONTAINING PROTEIN-RELATED"/>
    <property type="match status" value="1"/>
</dbReference>
<dbReference type="Proteomes" id="UP000220629">
    <property type="component" value="Unassembled WGS sequence"/>
</dbReference>
<comment type="caution">
    <text evidence="3">The sequence shown here is derived from an EMBL/GenBank/DDBJ whole genome shotgun (WGS) entry which is preliminary data.</text>
</comment>
<evidence type="ECO:0000256" key="1">
    <source>
        <dbReference type="ARBA" id="ARBA00022801"/>
    </source>
</evidence>
<feature type="domain" description="Serine aminopeptidase S33" evidence="2">
    <location>
        <begin position="32"/>
        <end position="268"/>
    </location>
</feature>
<accession>A0A2A7SAD9</accession>
<dbReference type="EMBL" id="PDDY01000002">
    <property type="protein sequence ID" value="PEH40627.1"/>
    <property type="molecule type" value="Genomic_DNA"/>
</dbReference>
<keyword evidence="1 3" id="KW-0378">Hydrolase</keyword>
<gene>
    <name evidence="3" type="ORF">CRM94_16650</name>
</gene>
<dbReference type="InterPro" id="IPR022742">
    <property type="entry name" value="Hydrolase_4"/>
</dbReference>
<dbReference type="RefSeq" id="WP_096753021.1">
    <property type="nucleotide sequence ID" value="NZ_CADEQK010000049.1"/>
</dbReference>
<evidence type="ECO:0000313" key="3">
    <source>
        <dbReference type="EMBL" id="PEH40627.1"/>
    </source>
</evidence>
<dbReference type="Pfam" id="PF12146">
    <property type="entry name" value="Hydrolase_4"/>
    <property type="match status" value="1"/>
</dbReference>
<sequence length="306" mass="33105">MAERTSVEFAAGGRGERCRGWLYEPHGTGPFPVIVMAHGLGGIKEMRLDAFAQRFCASGYACLVFDYRHFGASDGSPRQLLDIDRQLEDWSSAIAFARGSGNLRPDQVVLWGTSFGGGHVIFSSARDRTVAAAIAQCPFTDGVASLFALNPLSAVKVTVLALCDVMRSLIGMAPVMLATAGPPGSAALMTARDALDGYLALVPDGTAFRNQVAARFGLNIVRYRPGRKARDISCPILFCVCESDSVAPAGPTKRYARRAPKGEVRLYQAGHFDIYVGKDFEQVVADQLEFLQRHVPTKHRGTHVDL</sequence>
<dbReference type="GO" id="GO:0052689">
    <property type="term" value="F:carboxylic ester hydrolase activity"/>
    <property type="evidence" value="ECO:0007669"/>
    <property type="project" value="UniProtKB-ARBA"/>
</dbReference>
<dbReference type="SUPFAM" id="SSF53474">
    <property type="entry name" value="alpha/beta-Hydrolases"/>
    <property type="match status" value="1"/>
</dbReference>
<dbReference type="InterPro" id="IPR050261">
    <property type="entry name" value="FrsA_esterase"/>
</dbReference>
<dbReference type="InterPro" id="IPR029058">
    <property type="entry name" value="AB_hydrolase_fold"/>
</dbReference>
<protein>
    <submittedName>
        <fullName evidence="3">Alpha/beta hydrolase</fullName>
    </submittedName>
</protein>
<organism evidence="3 4">
    <name type="scientific">Burkholderia gladioli</name>
    <name type="common">Pseudomonas marginata</name>
    <name type="synonym">Phytomonas marginata</name>
    <dbReference type="NCBI Taxonomy" id="28095"/>
    <lineage>
        <taxon>Bacteria</taxon>
        <taxon>Pseudomonadati</taxon>
        <taxon>Pseudomonadota</taxon>
        <taxon>Betaproteobacteria</taxon>
        <taxon>Burkholderiales</taxon>
        <taxon>Burkholderiaceae</taxon>
        <taxon>Burkholderia</taxon>
    </lineage>
</organism>
<proteinExistence type="predicted"/>
<evidence type="ECO:0000313" key="4">
    <source>
        <dbReference type="Proteomes" id="UP000220629"/>
    </source>
</evidence>
<dbReference type="Gene3D" id="3.40.50.1820">
    <property type="entry name" value="alpha/beta hydrolase"/>
    <property type="match status" value="1"/>
</dbReference>